<dbReference type="GO" id="GO:0015920">
    <property type="term" value="P:lipopolysaccharide transport"/>
    <property type="evidence" value="ECO:0007669"/>
    <property type="project" value="TreeGrafter"/>
</dbReference>
<dbReference type="GO" id="GO:0009279">
    <property type="term" value="C:cell outer membrane"/>
    <property type="evidence" value="ECO:0007669"/>
    <property type="project" value="UniProtKB-SubCell"/>
</dbReference>
<dbReference type="InterPro" id="IPR007485">
    <property type="entry name" value="LPS_assembly_LptE"/>
</dbReference>
<protein>
    <recommendedName>
        <fullName evidence="6">LPS-assembly lipoprotein LptE</fullName>
    </recommendedName>
</protein>
<dbReference type="OrthoDB" id="5612114at2"/>
<evidence type="ECO:0000256" key="6">
    <source>
        <dbReference type="HAMAP-Rule" id="MF_01186"/>
    </source>
</evidence>
<feature type="chain" id="PRO_5008828683" description="LPS-assembly lipoprotein LptE" evidence="8">
    <location>
        <begin position="23"/>
        <end position="201"/>
    </location>
</feature>
<evidence type="ECO:0000313" key="9">
    <source>
        <dbReference type="EMBL" id="KIH81563.1"/>
    </source>
</evidence>
<dbReference type="PANTHER" id="PTHR38098">
    <property type="entry name" value="LPS-ASSEMBLY LIPOPROTEIN LPTE"/>
    <property type="match status" value="1"/>
</dbReference>
<keyword evidence="3 6" id="KW-0564">Palmitate</keyword>
<dbReference type="EMBL" id="JXDG01000061">
    <property type="protein sequence ID" value="KIH81563.1"/>
    <property type="molecule type" value="Genomic_DNA"/>
</dbReference>
<comment type="similarity">
    <text evidence="6">Belongs to the LptE lipoprotein family.</text>
</comment>
<keyword evidence="4 6" id="KW-0998">Cell outer membrane</keyword>
<evidence type="ECO:0000256" key="2">
    <source>
        <dbReference type="ARBA" id="ARBA00023136"/>
    </source>
</evidence>
<comment type="subunit">
    <text evidence="6">Component of the lipopolysaccharide transport and assembly complex. Interacts with LptD.</text>
</comment>
<dbReference type="Gene3D" id="3.30.160.150">
    <property type="entry name" value="Lipoprotein like domain"/>
    <property type="match status" value="1"/>
</dbReference>
<keyword evidence="10" id="KW-1185">Reference proteome</keyword>
<dbReference type="AlphaFoldDB" id="A0A0C2ESB1"/>
<feature type="region of interest" description="Disordered" evidence="7">
    <location>
        <begin position="182"/>
        <end position="201"/>
    </location>
</feature>
<keyword evidence="1 6" id="KW-0732">Signal</keyword>
<dbReference type="PANTHER" id="PTHR38098:SF1">
    <property type="entry name" value="LPS-ASSEMBLY LIPOPROTEIN LPTE"/>
    <property type="match status" value="1"/>
</dbReference>
<dbReference type="HAMAP" id="MF_01186">
    <property type="entry name" value="LPS_assembly_LptE"/>
    <property type="match status" value="1"/>
</dbReference>
<dbReference type="GO" id="GO:1990351">
    <property type="term" value="C:transporter complex"/>
    <property type="evidence" value="ECO:0007669"/>
    <property type="project" value="TreeGrafter"/>
</dbReference>
<comment type="function">
    <text evidence="6">Together with LptD, is involved in the assembly of lipopolysaccharide (LPS) at the surface of the outer membrane. Required for the proper assembly of LptD. Binds LPS and may serve as the LPS recognition site at the outer membrane.</text>
</comment>
<sequence>MIKRNLLVMGLAVLLSACGFHLRGTGTNELTIKELSVSARNAYGDTVKQLTQVLENSGVKVYNGAPYKLVLTDEQDTQRDATYSGSGRNAEYELNTALYYEIRGDHDRQLLTGKLQVQKYYVHDGNNITAGDTEATQLRKEMRRDLIQQMVLRLQLLTPAQLDALQQTADAKAKADAEALEAARKYEASKPQQSPLQLPQQ</sequence>
<dbReference type="GO" id="GO:0001530">
    <property type="term" value="F:lipopolysaccharide binding"/>
    <property type="evidence" value="ECO:0007669"/>
    <property type="project" value="TreeGrafter"/>
</dbReference>
<proteinExistence type="inferred from homology"/>
<gene>
    <name evidence="6" type="primary">lptE</name>
    <name evidence="9" type="ORF">UCMB321_4805</name>
</gene>
<dbReference type="Proteomes" id="UP000031535">
    <property type="component" value="Unassembled WGS sequence"/>
</dbReference>
<reference evidence="9 10" key="1">
    <citation type="submission" date="2015-01" db="EMBL/GenBank/DDBJ databases">
        <title>Complete genome of Pseudomonas batumici UCM B-321 producer of the batumin antibiotic with strong antistaphilococcal and potential anticancer activity.</title>
        <authorList>
            <person name="Klochko V.V."/>
            <person name="Zelena L.B."/>
            <person name="Elena K.A."/>
            <person name="Reva O.N."/>
        </authorList>
    </citation>
    <scope>NUCLEOTIDE SEQUENCE [LARGE SCALE GENOMIC DNA]</scope>
    <source>
        <strain evidence="9 10">UCM B-321</strain>
    </source>
</reference>
<dbReference type="RefSeq" id="WP_040071221.1">
    <property type="nucleotide sequence ID" value="NZ_JXDG01000061.1"/>
</dbReference>
<dbReference type="PATRIC" id="fig|226910.6.peg.4796"/>
<evidence type="ECO:0000313" key="10">
    <source>
        <dbReference type="Proteomes" id="UP000031535"/>
    </source>
</evidence>
<keyword evidence="2 6" id="KW-0472">Membrane</keyword>
<name>A0A0C2ESB1_9PSED</name>
<accession>A0A0C2ESB1</accession>
<organism evidence="9 10">
    <name type="scientific">Pseudomonas batumici</name>
    <dbReference type="NCBI Taxonomy" id="226910"/>
    <lineage>
        <taxon>Bacteria</taxon>
        <taxon>Pseudomonadati</taxon>
        <taxon>Pseudomonadota</taxon>
        <taxon>Gammaproteobacteria</taxon>
        <taxon>Pseudomonadales</taxon>
        <taxon>Pseudomonadaceae</taxon>
        <taxon>Pseudomonas</taxon>
    </lineage>
</organism>
<dbReference type="PROSITE" id="PS51257">
    <property type="entry name" value="PROKAR_LIPOPROTEIN"/>
    <property type="match status" value="1"/>
</dbReference>
<keyword evidence="5 6" id="KW-0449">Lipoprotein</keyword>
<evidence type="ECO:0000256" key="7">
    <source>
        <dbReference type="SAM" id="MobiDB-lite"/>
    </source>
</evidence>
<comment type="caution">
    <text evidence="9">The sequence shown here is derived from an EMBL/GenBank/DDBJ whole genome shotgun (WGS) entry which is preliminary data.</text>
</comment>
<evidence type="ECO:0000256" key="3">
    <source>
        <dbReference type="ARBA" id="ARBA00023139"/>
    </source>
</evidence>
<feature type="signal peptide" evidence="8">
    <location>
        <begin position="1"/>
        <end position="22"/>
    </location>
</feature>
<comment type="subcellular location">
    <subcellularLocation>
        <location evidence="6">Cell outer membrane</location>
        <topology evidence="6">Lipid-anchor</topology>
    </subcellularLocation>
</comment>
<dbReference type="Pfam" id="PF04390">
    <property type="entry name" value="LptE"/>
    <property type="match status" value="1"/>
</dbReference>
<evidence type="ECO:0000256" key="4">
    <source>
        <dbReference type="ARBA" id="ARBA00023237"/>
    </source>
</evidence>
<evidence type="ECO:0000256" key="5">
    <source>
        <dbReference type="ARBA" id="ARBA00023288"/>
    </source>
</evidence>
<evidence type="ECO:0000256" key="8">
    <source>
        <dbReference type="SAM" id="SignalP"/>
    </source>
</evidence>
<dbReference type="STRING" id="226910.UCMB321_4805"/>
<evidence type="ECO:0000256" key="1">
    <source>
        <dbReference type="ARBA" id="ARBA00022729"/>
    </source>
</evidence>
<feature type="compositionally biased region" description="Low complexity" evidence="7">
    <location>
        <begin position="191"/>
        <end position="201"/>
    </location>
</feature>
<dbReference type="GO" id="GO:0043165">
    <property type="term" value="P:Gram-negative-bacterium-type cell outer membrane assembly"/>
    <property type="evidence" value="ECO:0007669"/>
    <property type="project" value="UniProtKB-UniRule"/>
</dbReference>